<dbReference type="RefSeq" id="WP_026801486.1">
    <property type="nucleotide sequence ID" value="NZ_AULI01000017.1"/>
</dbReference>
<evidence type="ECO:0008006" key="3">
    <source>
        <dbReference type="Google" id="ProtNLM"/>
    </source>
</evidence>
<comment type="caution">
    <text evidence="1">The sequence shown here is derived from an EMBL/GenBank/DDBJ whole genome shotgun (WGS) entry which is preliminary data.</text>
</comment>
<dbReference type="EMBL" id="AVPE01000015">
    <property type="protein sequence ID" value="KGX90420.1"/>
    <property type="molecule type" value="Genomic_DNA"/>
</dbReference>
<gene>
    <name evidence="1" type="ORF">N781_07785</name>
</gene>
<evidence type="ECO:0000313" key="2">
    <source>
        <dbReference type="Proteomes" id="UP000030528"/>
    </source>
</evidence>
<proteinExistence type="predicted"/>
<sequence length="147" mass="17644">MSVIYLNERRLNNQLQFERSLLKELTLEEVQRDSEKRFKRYFPSYTVYTSAIREEAIEQAIEAFLLGAEGSEKVEEGLANEEITNGYLPELRRLSFEFFDYMDYWNEATGANVWHFNRARASAEQFFLYWFQVGIEKGIRRRKLKMK</sequence>
<dbReference type="STRING" id="1385510.GCA_000425205_03269"/>
<dbReference type="Proteomes" id="UP000030528">
    <property type="component" value="Unassembled WGS sequence"/>
</dbReference>
<accession>A0A0A5GH25</accession>
<dbReference type="AlphaFoldDB" id="A0A0A5GH25"/>
<dbReference type="Pfam" id="PF10730">
    <property type="entry name" value="DUF2521"/>
    <property type="match status" value="1"/>
</dbReference>
<protein>
    <recommendedName>
        <fullName evidence="3">DUF2521 family protein</fullName>
    </recommendedName>
</protein>
<evidence type="ECO:0000313" key="1">
    <source>
        <dbReference type="EMBL" id="KGX90420.1"/>
    </source>
</evidence>
<dbReference type="InterPro" id="IPR019667">
    <property type="entry name" value="Uncharacterised_YbaK"/>
</dbReference>
<name>A0A0A5GH25_9BACI</name>
<keyword evidence="2" id="KW-1185">Reference proteome</keyword>
<organism evidence="1 2">
    <name type="scientific">Pontibacillus halophilus JSM 076056 = DSM 19796</name>
    <dbReference type="NCBI Taxonomy" id="1385510"/>
    <lineage>
        <taxon>Bacteria</taxon>
        <taxon>Bacillati</taxon>
        <taxon>Bacillota</taxon>
        <taxon>Bacilli</taxon>
        <taxon>Bacillales</taxon>
        <taxon>Bacillaceae</taxon>
        <taxon>Pontibacillus</taxon>
    </lineage>
</organism>
<reference evidence="1 2" key="1">
    <citation type="submission" date="2013-08" db="EMBL/GenBank/DDBJ databases">
        <authorList>
            <person name="Huang J."/>
            <person name="Wang G."/>
        </authorList>
    </citation>
    <scope>NUCLEOTIDE SEQUENCE [LARGE SCALE GENOMIC DNA]</scope>
    <source>
        <strain evidence="1 2">JSM 076056</strain>
    </source>
</reference>
<dbReference type="eggNOG" id="ENOG5032QTK">
    <property type="taxonomic scope" value="Bacteria"/>
</dbReference>